<dbReference type="RefSeq" id="WP_013179865.1">
    <property type="nucleotide sequence ID" value="NZ_JANUCQ010000002.1"/>
</dbReference>
<keyword evidence="2" id="KW-1185">Reference proteome</keyword>
<dbReference type="Proteomes" id="UP001140258">
    <property type="component" value="Unassembled WGS sequence"/>
</dbReference>
<accession>A0ABT2EVQ6</accession>
<dbReference type="InterPro" id="IPR019205">
    <property type="entry name" value="DUF2080_transposon-encoded"/>
</dbReference>
<sequence length="63" mass="7090">MASTSKIDANVYWGVIAQHGNSARFSMPKSEIDKEAILIVLPDNQYLKDRIIESLVEKEPEEA</sequence>
<proteinExistence type="predicted"/>
<dbReference type="Pfam" id="PF09853">
    <property type="entry name" value="DUF2080"/>
    <property type="match status" value="1"/>
</dbReference>
<evidence type="ECO:0000313" key="2">
    <source>
        <dbReference type="Proteomes" id="UP001140258"/>
    </source>
</evidence>
<gene>
    <name evidence="1" type="ORF">M2325_000724</name>
</gene>
<organism evidence="1 2">
    <name type="scientific">Methanococcus voltae PS</name>
    <dbReference type="NCBI Taxonomy" id="523842"/>
    <lineage>
        <taxon>Archaea</taxon>
        <taxon>Methanobacteriati</taxon>
        <taxon>Methanobacteriota</taxon>
        <taxon>Methanomada group</taxon>
        <taxon>Methanococci</taxon>
        <taxon>Methanococcales</taxon>
        <taxon>Methanococcaceae</taxon>
        <taxon>Methanococcus</taxon>
    </lineage>
</organism>
<protein>
    <submittedName>
        <fullName evidence="1">Transposon-encoded protein</fullName>
    </submittedName>
</protein>
<reference evidence="1" key="1">
    <citation type="submission" date="2022-08" db="EMBL/GenBank/DDBJ databases">
        <title>Genomic Encyclopedia of Type Strains, Phase V (KMG-V): Genome sequencing to study the core and pangenomes of soil and plant-associated prokaryotes.</title>
        <authorList>
            <person name="Whitman W."/>
        </authorList>
    </citation>
    <scope>NUCLEOTIDE SEQUENCE</scope>
    <source>
        <strain evidence="1">PS</strain>
    </source>
</reference>
<dbReference type="EMBL" id="JANUCQ010000002">
    <property type="protein sequence ID" value="MCS3922039.1"/>
    <property type="molecule type" value="Genomic_DNA"/>
</dbReference>
<name>A0ABT2EVQ6_METVO</name>
<evidence type="ECO:0000313" key="1">
    <source>
        <dbReference type="EMBL" id="MCS3922039.1"/>
    </source>
</evidence>
<comment type="caution">
    <text evidence="1">The sequence shown here is derived from an EMBL/GenBank/DDBJ whole genome shotgun (WGS) entry which is preliminary data.</text>
</comment>